<keyword evidence="1" id="KW-1133">Transmembrane helix</keyword>
<dbReference type="RefSeq" id="WP_115568927.1">
    <property type="nucleotide sequence ID" value="NZ_NXLV01000002.1"/>
</dbReference>
<gene>
    <name evidence="2" type="ORF">CQA58_01380</name>
</gene>
<evidence type="ECO:0000313" key="3">
    <source>
        <dbReference type="Proteomes" id="UP000257045"/>
    </source>
</evidence>
<feature type="transmembrane region" description="Helical" evidence="1">
    <location>
        <begin position="62"/>
        <end position="85"/>
    </location>
</feature>
<dbReference type="EMBL" id="NXLV01000002">
    <property type="protein sequence ID" value="RDU71717.1"/>
    <property type="molecule type" value="Genomic_DNA"/>
</dbReference>
<comment type="caution">
    <text evidence="2">The sequence shown here is derived from an EMBL/GenBank/DDBJ whole genome shotgun (WGS) entry which is preliminary data.</text>
</comment>
<protein>
    <recommendedName>
        <fullName evidence="4">Ferric reductase</fullName>
    </recommendedName>
</protein>
<keyword evidence="1" id="KW-0812">Transmembrane</keyword>
<accession>A0A3D8J2H4</accession>
<sequence length="176" mass="20031">MRNFLAFLLFVAFFCVGFMGLLYVEGLEFFADPIKVFYQWSGWGAYIALVAGMVLPKGKWWGLLSLNLALLHLSVFMFFDFYFDWGLMIAEVSKKPYIYMGVGALVLMSVLGVFSFGKRFFPSLRFLVWGAMLLSLAHIVMIQKVLSLWIWGGVGVSLAILCFKVFKSSFSSNFKK</sequence>
<evidence type="ECO:0008006" key="4">
    <source>
        <dbReference type="Google" id="ProtNLM"/>
    </source>
</evidence>
<feature type="transmembrane region" description="Helical" evidence="1">
    <location>
        <begin position="36"/>
        <end position="55"/>
    </location>
</feature>
<keyword evidence="1" id="KW-0472">Membrane</keyword>
<feature type="transmembrane region" description="Helical" evidence="1">
    <location>
        <begin position="97"/>
        <end position="117"/>
    </location>
</feature>
<feature type="transmembrane region" description="Helical" evidence="1">
    <location>
        <begin position="148"/>
        <end position="166"/>
    </location>
</feature>
<feature type="transmembrane region" description="Helical" evidence="1">
    <location>
        <begin position="124"/>
        <end position="142"/>
    </location>
</feature>
<organism evidence="2 3">
    <name type="scientific">Helicobacter brantae</name>
    <dbReference type="NCBI Taxonomy" id="375927"/>
    <lineage>
        <taxon>Bacteria</taxon>
        <taxon>Pseudomonadati</taxon>
        <taxon>Campylobacterota</taxon>
        <taxon>Epsilonproteobacteria</taxon>
        <taxon>Campylobacterales</taxon>
        <taxon>Helicobacteraceae</taxon>
        <taxon>Helicobacter</taxon>
    </lineage>
</organism>
<proteinExistence type="predicted"/>
<evidence type="ECO:0000256" key="1">
    <source>
        <dbReference type="SAM" id="Phobius"/>
    </source>
</evidence>
<keyword evidence="3" id="KW-1185">Reference proteome</keyword>
<reference evidence="2 3" key="1">
    <citation type="submission" date="2018-04" db="EMBL/GenBank/DDBJ databases">
        <title>Novel Campyloabacter and Helicobacter Species and Strains.</title>
        <authorList>
            <person name="Mannion A.J."/>
            <person name="Shen Z."/>
            <person name="Fox J.G."/>
        </authorList>
    </citation>
    <scope>NUCLEOTIDE SEQUENCE [LARGE SCALE GENOMIC DNA]</scope>
    <source>
        <strain evidence="2 3">MIT 04-9366</strain>
    </source>
</reference>
<dbReference type="Proteomes" id="UP000257045">
    <property type="component" value="Unassembled WGS sequence"/>
</dbReference>
<evidence type="ECO:0000313" key="2">
    <source>
        <dbReference type="EMBL" id="RDU71717.1"/>
    </source>
</evidence>
<dbReference type="AlphaFoldDB" id="A0A3D8J2H4"/>
<name>A0A3D8J2H4_9HELI</name>
<dbReference type="OrthoDB" id="5329908at2"/>